<protein>
    <recommendedName>
        <fullName evidence="1">Xylose isomerase-like TIM barrel domain-containing protein</fullName>
    </recommendedName>
</protein>
<comment type="caution">
    <text evidence="2">The sequence shown here is derived from an EMBL/GenBank/DDBJ whole genome shotgun (WGS) entry which is preliminary data.</text>
</comment>
<dbReference type="PANTHER" id="PTHR12110:SF21">
    <property type="entry name" value="XYLOSE ISOMERASE-LIKE TIM BARREL DOMAIN-CONTAINING PROTEIN"/>
    <property type="match status" value="1"/>
</dbReference>
<evidence type="ECO:0000259" key="1">
    <source>
        <dbReference type="Pfam" id="PF01261"/>
    </source>
</evidence>
<dbReference type="RefSeq" id="WP_185062901.1">
    <property type="nucleotide sequence ID" value="NZ_BAABJP010000004.1"/>
</dbReference>
<organism evidence="2 3">
    <name type="scientific">Pseudonocardia eucalypti</name>
    <dbReference type="NCBI Taxonomy" id="648755"/>
    <lineage>
        <taxon>Bacteria</taxon>
        <taxon>Bacillati</taxon>
        <taxon>Actinomycetota</taxon>
        <taxon>Actinomycetes</taxon>
        <taxon>Pseudonocardiales</taxon>
        <taxon>Pseudonocardiaceae</taxon>
        <taxon>Pseudonocardia</taxon>
    </lineage>
</organism>
<dbReference type="PANTHER" id="PTHR12110">
    <property type="entry name" value="HYDROXYPYRUVATE ISOMERASE"/>
    <property type="match status" value="1"/>
</dbReference>
<dbReference type="SUPFAM" id="SSF51658">
    <property type="entry name" value="Xylose isomerase-like"/>
    <property type="match status" value="1"/>
</dbReference>
<dbReference type="InterPro" id="IPR013022">
    <property type="entry name" value="Xyl_isomerase-like_TIM-brl"/>
</dbReference>
<accession>A0ABP9PNM5</accession>
<proteinExistence type="predicted"/>
<dbReference type="Gene3D" id="3.20.20.150">
    <property type="entry name" value="Divalent-metal-dependent TIM barrel enzymes"/>
    <property type="match status" value="1"/>
</dbReference>
<dbReference type="InterPro" id="IPR050312">
    <property type="entry name" value="IolE/XylAMocC-like"/>
</dbReference>
<gene>
    <name evidence="2" type="ORF">GCM10023321_13610</name>
</gene>
<reference evidence="3" key="1">
    <citation type="journal article" date="2019" name="Int. J. Syst. Evol. Microbiol.">
        <title>The Global Catalogue of Microorganisms (GCM) 10K type strain sequencing project: providing services to taxonomists for standard genome sequencing and annotation.</title>
        <authorList>
            <consortium name="The Broad Institute Genomics Platform"/>
            <consortium name="The Broad Institute Genome Sequencing Center for Infectious Disease"/>
            <person name="Wu L."/>
            <person name="Ma J."/>
        </authorList>
    </citation>
    <scope>NUCLEOTIDE SEQUENCE [LARGE SCALE GENOMIC DNA]</scope>
    <source>
        <strain evidence="3">JCM 18303</strain>
    </source>
</reference>
<keyword evidence="3" id="KW-1185">Reference proteome</keyword>
<evidence type="ECO:0000313" key="2">
    <source>
        <dbReference type="EMBL" id="GAA5149571.1"/>
    </source>
</evidence>
<sequence>MGTSEGALVMWGACLHNHDLLTRAECLRPAGFDAMTAFVTDVAEAEAHWGSLAAVHRELTAREARVNCVDVYLGWYPGHDPEAVAGAAAELLRASESDLLRYASELGAEFVSLGAPFWGEPAPLARVVDALGSFTDRAAALGIRPHLEISNGSHVSTVALAVELLAAVGRPTLGLVLDTYNISRAGGVPADVDAVPHERIFQIQLVDGATEPVRDRFYDSLHHRELPGEGELPVEDFLRRIAAKGPLPPIGPEIFNDRLVAMPPLEAATACADATRAMVRHATGGRP</sequence>
<feature type="domain" description="Xylose isomerase-like TIM barrel" evidence="1">
    <location>
        <begin position="30"/>
        <end position="267"/>
    </location>
</feature>
<dbReference type="EMBL" id="BAABJP010000004">
    <property type="protein sequence ID" value="GAA5149571.1"/>
    <property type="molecule type" value="Genomic_DNA"/>
</dbReference>
<evidence type="ECO:0000313" key="3">
    <source>
        <dbReference type="Proteomes" id="UP001428817"/>
    </source>
</evidence>
<dbReference type="InterPro" id="IPR036237">
    <property type="entry name" value="Xyl_isomerase-like_sf"/>
</dbReference>
<name>A0ABP9PNM5_9PSEU</name>
<dbReference type="Proteomes" id="UP001428817">
    <property type="component" value="Unassembled WGS sequence"/>
</dbReference>
<dbReference type="Pfam" id="PF01261">
    <property type="entry name" value="AP_endonuc_2"/>
    <property type="match status" value="1"/>
</dbReference>